<keyword evidence="1" id="KW-1133">Transmembrane helix</keyword>
<keyword evidence="3" id="KW-1185">Reference proteome</keyword>
<proteinExistence type="predicted"/>
<reference evidence="2 3" key="1">
    <citation type="submission" date="2023-08" db="EMBL/GenBank/DDBJ databases">
        <title>Black Yeasts Isolated from many extreme environments.</title>
        <authorList>
            <person name="Coleine C."/>
            <person name="Stajich J.E."/>
            <person name="Selbmann L."/>
        </authorList>
    </citation>
    <scope>NUCLEOTIDE SEQUENCE [LARGE SCALE GENOMIC DNA]</scope>
    <source>
        <strain evidence="2 3">CCFEE 5386</strain>
    </source>
</reference>
<dbReference type="Proteomes" id="UP001308179">
    <property type="component" value="Unassembled WGS sequence"/>
</dbReference>
<sequence length="346" mass="38177">MPAHTWHAANGATLPHSTSDSFTITAHPITDIWRRDATPEGDVFNAPYIYTTLTPTTFSRLAVKVTVPWKTQFDQGGLLIAFPSSPSSSGNGHGQNWRWIKAGIEMFDGKPALGVVGTDRFSDWSLAPMPGPDPDHQREAEFEAVRDGTSLWVYVVVDGERRALREVKWAFLGGEEEVRVGVYAAKPTPDEGAAEAGVEINEANSWRQYLAEMHAFGCTGESSKQASPKLARRRKSPHQQLAVPAYSEAYFYPTQAAGPRQRMFLLRSAYQQRSTASTIPLITSPLPLTSSQRLPDPPHSTSRLDTNGILDMFLLLILAIFGGLCVNFFLAGVLISSVYRRREGRD</sequence>
<dbReference type="PANTHER" id="PTHR35332:SF2">
    <property type="entry name" value="REGULATION OF ENOLASE PROTEIN 1"/>
    <property type="match status" value="1"/>
</dbReference>
<dbReference type="InterPro" id="IPR013320">
    <property type="entry name" value="ConA-like_dom_sf"/>
</dbReference>
<dbReference type="InterPro" id="IPR009784">
    <property type="entry name" value="DUF1349"/>
</dbReference>
<gene>
    <name evidence="2" type="ORF">LTR32_002005</name>
</gene>
<dbReference type="SUPFAM" id="SSF49899">
    <property type="entry name" value="Concanavalin A-like lectins/glucanases"/>
    <property type="match status" value="1"/>
</dbReference>
<accession>A0ABR0LBQ0</accession>
<organism evidence="2 3">
    <name type="scientific">Rachicladosporium monterosium</name>
    <dbReference type="NCBI Taxonomy" id="1507873"/>
    <lineage>
        <taxon>Eukaryota</taxon>
        <taxon>Fungi</taxon>
        <taxon>Dikarya</taxon>
        <taxon>Ascomycota</taxon>
        <taxon>Pezizomycotina</taxon>
        <taxon>Dothideomycetes</taxon>
        <taxon>Dothideomycetidae</taxon>
        <taxon>Cladosporiales</taxon>
        <taxon>Cladosporiaceae</taxon>
        <taxon>Rachicladosporium</taxon>
    </lineage>
</organism>
<dbReference type="Gene3D" id="2.60.120.200">
    <property type="match status" value="1"/>
</dbReference>
<protein>
    <submittedName>
        <fullName evidence="2">Uncharacterized protein</fullName>
    </submittedName>
</protein>
<dbReference type="PANTHER" id="PTHR35332">
    <property type="entry name" value="REGULATION OF ENOLASE PROTEIN 1"/>
    <property type="match status" value="1"/>
</dbReference>
<feature type="transmembrane region" description="Helical" evidence="1">
    <location>
        <begin position="312"/>
        <end position="335"/>
    </location>
</feature>
<dbReference type="EMBL" id="JAVRRR010000089">
    <property type="protein sequence ID" value="KAK5146414.1"/>
    <property type="molecule type" value="Genomic_DNA"/>
</dbReference>
<evidence type="ECO:0000313" key="2">
    <source>
        <dbReference type="EMBL" id="KAK5146414.1"/>
    </source>
</evidence>
<name>A0ABR0LBQ0_9PEZI</name>
<comment type="caution">
    <text evidence="2">The sequence shown here is derived from an EMBL/GenBank/DDBJ whole genome shotgun (WGS) entry which is preliminary data.</text>
</comment>
<evidence type="ECO:0000256" key="1">
    <source>
        <dbReference type="SAM" id="Phobius"/>
    </source>
</evidence>
<keyword evidence="1" id="KW-0812">Transmembrane</keyword>
<evidence type="ECO:0000313" key="3">
    <source>
        <dbReference type="Proteomes" id="UP001308179"/>
    </source>
</evidence>
<keyword evidence="1" id="KW-0472">Membrane</keyword>
<dbReference type="Pfam" id="PF07081">
    <property type="entry name" value="DUF1349"/>
    <property type="match status" value="1"/>
</dbReference>